<dbReference type="InterPro" id="IPR011701">
    <property type="entry name" value="MFS"/>
</dbReference>
<dbReference type="Proteomes" id="UP000018733">
    <property type="component" value="Unassembled WGS sequence"/>
</dbReference>
<protein>
    <submittedName>
        <fullName evidence="9">Transporter</fullName>
    </submittedName>
</protein>
<comment type="caution">
    <text evidence="9">The sequence shown here is derived from an EMBL/GenBank/DDBJ whole genome shotgun (WGS) entry which is preliminary data.</text>
</comment>
<dbReference type="Gene3D" id="1.20.1250.20">
    <property type="entry name" value="MFS general substrate transporter like domains"/>
    <property type="match status" value="2"/>
</dbReference>
<dbReference type="PATRIC" id="fig|1424334.3.peg.4242"/>
<dbReference type="STRING" id="1424334.W822_21145"/>
<dbReference type="RefSeq" id="WP_024007150.1">
    <property type="nucleotide sequence ID" value="NZ_KI650982.1"/>
</dbReference>
<gene>
    <name evidence="9" type="ORF">W822_21145</name>
</gene>
<dbReference type="PANTHER" id="PTHR23517:SF3">
    <property type="entry name" value="INTEGRAL MEMBRANE TRANSPORT PROTEIN"/>
    <property type="match status" value="1"/>
</dbReference>
<evidence type="ECO:0000256" key="1">
    <source>
        <dbReference type="ARBA" id="ARBA00004651"/>
    </source>
</evidence>
<dbReference type="OrthoDB" id="3285241at2"/>
<feature type="transmembrane region" description="Helical" evidence="7">
    <location>
        <begin position="46"/>
        <end position="70"/>
    </location>
</feature>
<keyword evidence="4 7" id="KW-0812">Transmembrane</keyword>
<proteinExistence type="predicted"/>
<reference evidence="9 10" key="1">
    <citation type="journal article" date="2014" name="Genome Announc.">
        <title>Draft Genome Sequence of Advenella kashmirensis Strain W13003, a Polycyclic Aromatic Hydrocarbon-Degrading Bacterium.</title>
        <authorList>
            <person name="Wang X."/>
            <person name="Jin D."/>
            <person name="Zhou L."/>
            <person name="Wu L."/>
            <person name="An W."/>
            <person name="Zhao L."/>
        </authorList>
    </citation>
    <scope>NUCLEOTIDE SEQUENCE [LARGE SCALE GENOMIC DNA]</scope>
    <source>
        <strain evidence="9 10">W13003</strain>
    </source>
</reference>
<evidence type="ECO:0000313" key="10">
    <source>
        <dbReference type="Proteomes" id="UP000018733"/>
    </source>
</evidence>
<dbReference type="InterPro" id="IPR050171">
    <property type="entry name" value="MFS_Transporters"/>
</dbReference>
<name>V8QPE3_9BURK</name>
<dbReference type="EMBL" id="AYXT01000013">
    <property type="protein sequence ID" value="ETF00869.1"/>
    <property type="molecule type" value="Genomic_DNA"/>
</dbReference>
<keyword evidence="2" id="KW-0813">Transport</keyword>
<evidence type="ECO:0000256" key="2">
    <source>
        <dbReference type="ARBA" id="ARBA00022448"/>
    </source>
</evidence>
<dbReference type="CDD" id="cd17325">
    <property type="entry name" value="MFS_MdtG_SLC18_like"/>
    <property type="match status" value="1"/>
</dbReference>
<dbReference type="PANTHER" id="PTHR23517">
    <property type="entry name" value="RESISTANCE PROTEIN MDTM, PUTATIVE-RELATED-RELATED"/>
    <property type="match status" value="1"/>
</dbReference>
<feature type="transmembrane region" description="Helical" evidence="7">
    <location>
        <begin position="102"/>
        <end position="118"/>
    </location>
</feature>
<evidence type="ECO:0000259" key="8">
    <source>
        <dbReference type="PROSITE" id="PS50850"/>
    </source>
</evidence>
<feature type="transmembrane region" description="Helical" evidence="7">
    <location>
        <begin position="362"/>
        <end position="387"/>
    </location>
</feature>
<feature type="transmembrane region" description="Helical" evidence="7">
    <location>
        <begin position="12"/>
        <end position="34"/>
    </location>
</feature>
<sequence length="400" mass="41883">MADSSFSLKSIAIPAYGPSLLFGFANGAILPVIALTARDMGATPALAGLIIALIGLGSLAANIPAALITARIGERRALLGASFITIIALFLCIFATHTGLLALAALLIGVSTSVFFLARQTYMIEAVPFYMRARALSILGGVNRIGMFAGPFAGAGVMHFMGLSGAYWVGVAALVAATVLTWLMPDLEVEPKVQDVPVMRPRMRQIASEHAAVFLSLGLAVMLISAMRAARQIVIPLWADYIGLSPAATSVIFGISSAADMIMFYPAGKIMDEWGRLWVALPCTLIMGAAFALMPLTTTAIPFVVVAMLMGLGNGFGSGINMTLGADASPVHGRTEFLGLWRLISDVGTSAGPFVLSGMTALVSLGAGITLTGGFGLVSAVIFWRFLPHTRADKIQEHHS</sequence>
<feature type="domain" description="Major facilitator superfamily (MFS) profile" evidence="8">
    <location>
        <begin position="11"/>
        <end position="391"/>
    </location>
</feature>
<feature type="transmembrane region" description="Helical" evidence="7">
    <location>
        <begin position="300"/>
        <end position="325"/>
    </location>
</feature>
<dbReference type="HOGENOM" id="CLU_001265_10_10_4"/>
<dbReference type="InterPro" id="IPR020846">
    <property type="entry name" value="MFS_dom"/>
</dbReference>
<evidence type="ECO:0000313" key="9">
    <source>
        <dbReference type="EMBL" id="ETF00869.1"/>
    </source>
</evidence>
<dbReference type="InterPro" id="IPR036259">
    <property type="entry name" value="MFS_trans_sf"/>
</dbReference>
<dbReference type="AlphaFoldDB" id="V8QPE3"/>
<dbReference type="eggNOG" id="COG2814">
    <property type="taxonomic scope" value="Bacteria"/>
</dbReference>
<feature type="transmembrane region" description="Helical" evidence="7">
    <location>
        <begin position="166"/>
        <end position="185"/>
    </location>
</feature>
<comment type="subcellular location">
    <subcellularLocation>
        <location evidence="1">Cell membrane</location>
        <topology evidence="1">Multi-pass membrane protein</topology>
    </subcellularLocation>
</comment>
<evidence type="ECO:0000256" key="5">
    <source>
        <dbReference type="ARBA" id="ARBA00022989"/>
    </source>
</evidence>
<keyword evidence="6 7" id="KW-0472">Membrane</keyword>
<organism evidence="9 10">
    <name type="scientific">Advenella kashmirensis W13003</name>
    <dbReference type="NCBI Taxonomy" id="1424334"/>
    <lineage>
        <taxon>Bacteria</taxon>
        <taxon>Pseudomonadati</taxon>
        <taxon>Pseudomonadota</taxon>
        <taxon>Betaproteobacteria</taxon>
        <taxon>Burkholderiales</taxon>
        <taxon>Alcaligenaceae</taxon>
    </lineage>
</organism>
<feature type="transmembrane region" description="Helical" evidence="7">
    <location>
        <begin position="277"/>
        <end position="294"/>
    </location>
</feature>
<feature type="transmembrane region" description="Helical" evidence="7">
    <location>
        <begin position="247"/>
        <end position="265"/>
    </location>
</feature>
<dbReference type="SUPFAM" id="SSF103473">
    <property type="entry name" value="MFS general substrate transporter"/>
    <property type="match status" value="1"/>
</dbReference>
<feature type="transmembrane region" description="Helical" evidence="7">
    <location>
        <begin position="77"/>
        <end position="96"/>
    </location>
</feature>
<evidence type="ECO:0000256" key="4">
    <source>
        <dbReference type="ARBA" id="ARBA00022692"/>
    </source>
</evidence>
<dbReference type="PROSITE" id="PS50850">
    <property type="entry name" value="MFS"/>
    <property type="match status" value="1"/>
</dbReference>
<dbReference type="GO" id="GO:0022857">
    <property type="term" value="F:transmembrane transporter activity"/>
    <property type="evidence" value="ECO:0007669"/>
    <property type="project" value="InterPro"/>
</dbReference>
<evidence type="ECO:0000256" key="7">
    <source>
        <dbReference type="SAM" id="Phobius"/>
    </source>
</evidence>
<keyword evidence="3" id="KW-1003">Cell membrane</keyword>
<evidence type="ECO:0000256" key="6">
    <source>
        <dbReference type="ARBA" id="ARBA00023136"/>
    </source>
</evidence>
<keyword evidence="10" id="KW-1185">Reference proteome</keyword>
<feature type="transmembrane region" description="Helical" evidence="7">
    <location>
        <begin position="138"/>
        <end position="160"/>
    </location>
</feature>
<keyword evidence="5 7" id="KW-1133">Transmembrane helix</keyword>
<evidence type="ECO:0000256" key="3">
    <source>
        <dbReference type="ARBA" id="ARBA00022475"/>
    </source>
</evidence>
<feature type="transmembrane region" description="Helical" evidence="7">
    <location>
        <begin position="206"/>
        <end position="227"/>
    </location>
</feature>
<dbReference type="GO" id="GO:0005886">
    <property type="term" value="C:plasma membrane"/>
    <property type="evidence" value="ECO:0007669"/>
    <property type="project" value="UniProtKB-SubCell"/>
</dbReference>
<dbReference type="Pfam" id="PF07690">
    <property type="entry name" value="MFS_1"/>
    <property type="match status" value="2"/>
</dbReference>
<accession>V8QPE3</accession>